<accession>A0A2J6R373</accession>
<dbReference type="Proteomes" id="UP000235786">
    <property type="component" value="Unassembled WGS sequence"/>
</dbReference>
<name>A0A2J6R373_HYAVF</name>
<protein>
    <recommendedName>
        <fullName evidence="2">2EXR domain-containing protein</fullName>
    </recommendedName>
</protein>
<keyword evidence="4" id="KW-1185">Reference proteome</keyword>
<dbReference type="AlphaFoldDB" id="A0A2J6R373"/>
<evidence type="ECO:0000313" key="4">
    <source>
        <dbReference type="Proteomes" id="UP000235786"/>
    </source>
</evidence>
<evidence type="ECO:0000256" key="1">
    <source>
        <dbReference type="SAM" id="MobiDB-lite"/>
    </source>
</evidence>
<dbReference type="EMBL" id="KZ613957">
    <property type="protein sequence ID" value="PMD32970.1"/>
    <property type="molecule type" value="Genomic_DNA"/>
</dbReference>
<organism evidence="3 4">
    <name type="scientific">Hyaloscypha variabilis (strain UAMH 11265 / GT02V1 / F)</name>
    <name type="common">Meliniomyces variabilis</name>
    <dbReference type="NCBI Taxonomy" id="1149755"/>
    <lineage>
        <taxon>Eukaryota</taxon>
        <taxon>Fungi</taxon>
        <taxon>Dikarya</taxon>
        <taxon>Ascomycota</taxon>
        <taxon>Pezizomycotina</taxon>
        <taxon>Leotiomycetes</taxon>
        <taxon>Helotiales</taxon>
        <taxon>Hyaloscyphaceae</taxon>
        <taxon>Hyaloscypha</taxon>
        <taxon>Hyaloscypha variabilis</taxon>
    </lineage>
</organism>
<sequence>MAKYRHVPSAFVRRKFGLRSMLKMLPKLTTYDSKRLASTALVQTPEFMPSRLKDLLSDLSKLNVMVLKLPGETFTQFRNLPFELRTKIWQYAAHHPRILLLTNNWHKKAENRESIENHNNVPALLHACSEGRKEGLKHYTACTKRCSPHDPIHNEFGHQLGWFPCTAKKVYVNFAADHFLRRTYKGDYISIGKLQLERADLAKIQIVDLPDGGYSVTRLSDLSFFRLLSNLRELNVLVNFNALANSTDRELLMQDLHAVKPGASFIPPHWRYQRLPNNLQTPNFIHKDTSRNPEEMDPIPTHADFTS</sequence>
<evidence type="ECO:0000259" key="2">
    <source>
        <dbReference type="Pfam" id="PF20150"/>
    </source>
</evidence>
<dbReference type="Pfam" id="PF20150">
    <property type="entry name" value="2EXR"/>
    <property type="match status" value="1"/>
</dbReference>
<proteinExistence type="predicted"/>
<dbReference type="PANTHER" id="PTHR35910:SF1">
    <property type="entry name" value="2EXR DOMAIN-CONTAINING PROTEIN"/>
    <property type="match status" value="1"/>
</dbReference>
<gene>
    <name evidence="3" type="ORF">L207DRAFT_590041</name>
</gene>
<dbReference type="PANTHER" id="PTHR35910">
    <property type="entry name" value="2EXR DOMAIN-CONTAINING PROTEIN"/>
    <property type="match status" value="1"/>
</dbReference>
<evidence type="ECO:0000313" key="3">
    <source>
        <dbReference type="EMBL" id="PMD32970.1"/>
    </source>
</evidence>
<dbReference type="OrthoDB" id="3565306at2759"/>
<reference evidence="3 4" key="1">
    <citation type="submission" date="2016-04" db="EMBL/GenBank/DDBJ databases">
        <title>A degradative enzymes factory behind the ericoid mycorrhizal symbiosis.</title>
        <authorList>
            <consortium name="DOE Joint Genome Institute"/>
            <person name="Martino E."/>
            <person name="Morin E."/>
            <person name="Grelet G."/>
            <person name="Kuo A."/>
            <person name="Kohler A."/>
            <person name="Daghino S."/>
            <person name="Barry K."/>
            <person name="Choi C."/>
            <person name="Cichocki N."/>
            <person name="Clum A."/>
            <person name="Copeland A."/>
            <person name="Hainaut M."/>
            <person name="Haridas S."/>
            <person name="Labutti K."/>
            <person name="Lindquist E."/>
            <person name="Lipzen A."/>
            <person name="Khouja H.-R."/>
            <person name="Murat C."/>
            <person name="Ohm R."/>
            <person name="Olson A."/>
            <person name="Spatafora J."/>
            <person name="Veneault-Fourrey C."/>
            <person name="Henrissat B."/>
            <person name="Grigoriev I."/>
            <person name="Martin F."/>
            <person name="Perotto S."/>
        </authorList>
    </citation>
    <scope>NUCLEOTIDE SEQUENCE [LARGE SCALE GENOMIC DNA]</scope>
    <source>
        <strain evidence="3 4">F</strain>
    </source>
</reference>
<dbReference type="InterPro" id="IPR045518">
    <property type="entry name" value="2EXR"/>
</dbReference>
<feature type="domain" description="2EXR" evidence="2">
    <location>
        <begin position="74"/>
        <end position="178"/>
    </location>
</feature>
<feature type="region of interest" description="Disordered" evidence="1">
    <location>
        <begin position="288"/>
        <end position="307"/>
    </location>
</feature>